<proteinExistence type="predicted"/>
<name>A0A0B4UI30_9VIRU</name>
<keyword evidence="3" id="KW-1185">Reference proteome</keyword>
<dbReference type="InterPro" id="IPR057000">
    <property type="entry name" value="Smaco_capsid"/>
</dbReference>
<feature type="region of interest" description="Disordered" evidence="1">
    <location>
        <begin position="183"/>
        <end position="225"/>
    </location>
</feature>
<evidence type="ECO:0000313" key="3">
    <source>
        <dbReference type="Proteomes" id="UP000241335"/>
    </source>
</evidence>
<accession>A0A0B4UI30</accession>
<protein>
    <submittedName>
        <fullName evidence="2">Putative capsid protein</fullName>
    </submittedName>
</protein>
<dbReference type="KEGG" id="vg:37620341"/>
<evidence type="ECO:0000256" key="1">
    <source>
        <dbReference type="SAM" id="MobiDB-lite"/>
    </source>
</evidence>
<dbReference type="GeneID" id="37620341"/>
<dbReference type="EMBL" id="KM598410">
    <property type="protein sequence ID" value="AJD07510.1"/>
    <property type="molecule type" value="Genomic_DNA"/>
</dbReference>
<dbReference type="Proteomes" id="UP000241335">
    <property type="component" value="Segment"/>
</dbReference>
<reference evidence="2 3" key="1">
    <citation type="submission" date="2014-09" db="EMBL/GenBank/DDBJ databases">
        <title>Diverse CRESS DNA viruses recovered from Odonata collected in Arizona and Oklahoma, USA.</title>
        <authorList>
            <person name="Dayaram A."/>
            <person name="Pailes R."/>
            <person name="Potter K."/>
            <person name="Moline A.B."/>
            <person name="Rosenstein D.D."/>
            <person name="Marinov M."/>
            <person name="Varsani A."/>
        </authorList>
    </citation>
    <scope>NUCLEOTIDE SEQUENCE [LARGE SCALE GENOMIC DNA]</scope>
    <source>
        <strain evidence="2">OdasCV-5-US-1683LM1-12</strain>
    </source>
</reference>
<organism evidence="2 3">
    <name type="scientific">Odonata-associated circular virus 5</name>
    <dbReference type="NCBI Taxonomy" id="1592125"/>
    <lineage>
        <taxon>Viruses</taxon>
        <taxon>Monodnaviria</taxon>
        <taxon>Shotokuvirae</taxon>
        <taxon>Cressdnaviricota</taxon>
        <taxon>Arfiviricetes</taxon>
        <taxon>Cremevirales</taxon>
        <taxon>Smacoviridae</taxon>
        <taxon>Dragsmacovirus</taxon>
        <taxon>Dragsmacovirus draga1</taxon>
    </lineage>
</organism>
<dbReference type="Pfam" id="PF23784">
    <property type="entry name" value="Smaco_capsid"/>
    <property type="match status" value="1"/>
</dbReference>
<dbReference type="RefSeq" id="YP_009508829.1">
    <property type="nucleotide sequence ID" value="NC_039056.1"/>
</dbReference>
<evidence type="ECO:0000313" key="2">
    <source>
        <dbReference type="EMBL" id="AJD07510.1"/>
    </source>
</evidence>
<sequence length="371" mass="40926">MTTQFAQASYQEIIDLNTVTDKVSVLGIHTPVTDTPYTFLKPFFDAFQKYHYDGCSLTMVPAARLPADPSQVSYESGEQPIDPRDLLNPILWHGAHGESLGAVLNQFYDASGSTSDIGREFFDSGEVSRASLTQVGNDALYESLYYRALTDNSWRKAHPQTGLRVKGLHPLVYSVGTDAQYLNNPTGTTTPQVPRSANSPLPPSDAGPMTSVGAAGTMGKGTSSPYGLQSLNPQGLQDTSDSGDLTYVRSLPTPRTSQFFTERLHGLGWLDTRVRISSTSGFQAEVSGNQTLDRMAVENLYEQVEDSQTINYLPRLFMGVCLLPPSYKAKQYYRLVINHRFSFRKFRGLSMDGGLRGRYGPARAPSYRNLM</sequence>
<feature type="compositionally biased region" description="Polar residues" evidence="1">
    <location>
        <begin position="183"/>
        <end position="199"/>
    </location>
</feature>
<dbReference type="OrthoDB" id="16292at10239"/>